<dbReference type="Proteomes" id="UP001620408">
    <property type="component" value="Unassembled WGS sequence"/>
</dbReference>
<dbReference type="InterPro" id="IPR007488">
    <property type="entry name" value="DUF535"/>
</dbReference>
<accession>A0ABW8K827</accession>
<keyword evidence="3" id="KW-1185">Reference proteome</keyword>
<dbReference type="Pfam" id="PF04393">
    <property type="entry name" value="DUF535"/>
    <property type="match status" value="1"/>
</dbReference>
<organism evidence="2 3">
    <name type="scientific">Dyella koreensis</name>
    <dbReference type="NCBI Taxonomy" id="311235"/>
    <lineage>
        <taxon>Bacteria</taxon>
        <taxon>Pseudomonadati</taxon>
        <taxon>Pseudomonadota</taxon>
        <taxon>Gammaproteobacteria</taxon>
        <taxon>Lysobacterales</taxon>
        <taxon>Rhodanobacteraceae</taxon>
        <taxon>Dyella</taxon>
    </lineage>
</organism>
<dbReference type="EMBL" id="JADIKD010000012">
    <property type="protein sequence ID" value="MFK2918986.1"/>
    <property type="molecule type" value="Genomic_DNA"/>
</dbReference>
<protein>
    <submittedName>
        <fullName evidence="2">DUF535 family protein</fullName>
    </submittedName>
</protein>
<reference evidence="2 3" key="1">
    <citation type="submission" date="2020-10" db="EMBL/GenBank/DDBJ databases">
        <title>Phylogeny of dyella-like bacteria.</title>
        <authorList>
            <person name="Fu J."/>
        </authorList>
    </citation>
    <scope>NUCLEOTIDE SEQUENCE [LARGE SCALE GENOMIC DNA]</scope>
    <source>
        <strain evidence="2 3">BB4</strain>
    </source>
</reference>
<gene>
    <name evidence="2" type="ORF">ISS97_17070</name>
</gene>
<evidence type="ECO:0000256" key="1">
    <source>
        <dbReference type="SAM" id="MobiDB-lite"/>
    </source>
</evidence>
<sequence length="239" mass="26162">MHLLDLLSQHRFALTHLPPALFDAVYIRGTACLGTLPLRSRHDAMLSLCSLRTLGHVGALCLQLTDGEEVLYRIAMTVIDEGTALVITTDAAPWQRSRHATRRTLAHAMHGVRPHQLMCGLARVFARHYGMTCVLTGACERSPRDHRWPVLTDAHRAVGTSRDRIGNDGGKALPVFAGPAPLTANAHRRSASRRREALRATAEGLLVRALREAGSADPAPSHPPGMRGSSHAWRGIWIR</sequence>
<name>A0ABW8K827_9GAMM</name>
<comment type="caution">
    <text evidence="2">The sequence shown here is derived from an EMBL/GenBank/DDBJ whole genome shotgun (WGS) entry which is preliminary data.</text>
</comment>
<evidence type="ECO:0000313" key="2">
    <source>
        <dbReference type="EMBL" id="MFK2918986.1"/>
    </source>
</evidence>
<evidence type="ECO:0000313" key="3">
    <source>
        <dbReference type="Proteomes" id="UP001620408"/>
    </source>
</evidence>
<feature type="region of interest" description="Disordered" evidence="1">
    <location>
        <begin position="213"/>
        <end position="239"/>
    </location>
</feature>
<proteinExistence type="predicted"/>